<reference evidence="9 10" key="1">
    <citation type="journal article" date="2020" name="G3 (Bethesda)">
        <title>Genetic Underpinnings of Host Manipulation by Ophiocordyceps as Revealed by Comparative Transcriptomics.</title>
        <authorList>
            <person name="Will I."/>
            <person name="Das B."/>
            <person name="Trinh T."/>
            <person name="Brachmann A."/>
            <person name="Ohm R.A."/>
            <person name="de Bekker C."/>
        </authorList>
    </citation>
    <scope>NUCLEOTIDE SEQUENCE [LARGE SCALE GENOMIC DNA]</scope>
    <source>
        <strain evidence="9 10">EC05</strain>
    </source>
</reference>
<organism evidence="9 10">
    <name type="scientific">Ophiocordyceps camponoti-floridani</name>
    <dbReference type="NCBI Taxonomy" id="2030778"/>
    <lineage>
        <taxon>Eukaryota</taxon>
        <taxon>Fungi</taxon>
        <taxon>Dikarya</taxon>
        <taxon>Ascomycota</taxon>
        <taxon>Pezizomycotina</taxon>
        <taxon>Sordariomycetes</taxon>
        <taxon>Hypocreomycetidae</taxon>
        <taxon>Hypocreales</taxon>
        <taxon>Ophiocordycipitaceae</taxon>
        <taxon>Ophiocordyceps</taxon>
    </lineage>
</organism>
<feature type="domain" description="Ketosynthase family 3 (KS3)" evidence="7">
    <location>
        <begin position="369"/>
        <end position="801"/>
    </location>
</feature>
<dbReference type="InterPro" id="IPR006162">
    <property type="entry name" value="Ppantetheine_attach_site"/>
</dbReference>
<dbReference type="PROSITE" id="PS52004">
    <property type="entry name" value="KS3_2"/>
    <property type="match status" value="1"/>
</dbReference>
<feature type="active site" description="Proton donor; for dehydratase activity" evidence="4">
    <location>
        <position position="1521"/>
    </location>
</feature>
<dbReference type="PROSITE" id="PS00606">
    <property type="entry name" value="KS3_1"/>
    <property type="match status" value="1"/>
</dbReference>
<evidence type="ECO:0000313" key="10">
    <source>
        <dbReference type="Proteomes" id="UP000562929"/>
    </source>
</evidence>
<dbReference type="InterPro" id="IPR001031">
    <property type="entry name" value="Thioesterase"/>
</dbReference>
<evidence type="ECO:0000259" key="8">
    <source>
        <dbReference type="PROSITE" id="PS52019"/>
    </source>
</evidence>
<dbReference type="Pfam" id="PF00975">
    <property type="entry name" value="Thioesterase"/>
    <property type="match status" value="1"/>
</dbReference>
<proteinExistence type="predicted"/>
<dbReference type="Gene3D" id="3.40.47.10">
    <property type="match status" value="1"/>
</dbReference>
<dbReference type="CDD" id="cd00833">
    <property type="entry name" value="PKS"/>
    <property type="match status" value="1"/>
</dbReference>
<dbReference type="Gene3D" id="1.10.1200.10">
    <property type="entry name" value="ACP-like"/>
    <property type="match status" value="2"/>
</dbReference>
<dbReference type="SMART" id="SM00827">
    <property type="entry name" value="PKS_AT"/>
    <property type="match status" value="1"/>
</dbReference>
<dbReference type="GO" id="GO:0031177">
    <property type="term" value="F:phosphopantetheine binding"/>
    <property type="evidence" value="ECO:0007669"/>
    <property type="project" value="InterPro"/>
</dbReference>
<keyword evidence="2" id="KW-0597">Phosphoprotein</keyword>
<dbReference type="InterPro" id="IPR016035">
    <property type="entry name" value="Acyl_Trfase/lysoPLipase"/>
</dbReference>
<dbReference type="GO" id="GO:0004315">
    <property type="term" value="F:3-oxoacyl-[acyl-carrier-protein] synthase activity"/>
    <property type="evidence" value="ECO:0007669"/>
    <property type="project" value="InterPro"/>
</dbReference>
<evidence type="ECO:0000259" key="7">
    <source>
        <dbReference type="PROSITE" id="PS52004"/>
    </source>
</evidence>
<dbReference type="PROSITE" id="PS00012">
    <property type="entry name" value="PHOSPHOPANTETHEINE"/>
    <property type="match status" value="2"/>
</dbReference>
<dbReference type="InterPro" id="IPR036736">
    <property type="entry name" value="ACP-like_sf"/>
</dbReference>
<sequence length="2139" mass="230273">MAASTNFHATENMAELLVFGDLTANFGDDLRCLLHVQDSEALQPFFDRVAFTLREEVGKQSTAVQDLFPRFTTLIDLVAKSDETEGSPVLRFCLMTVCQLAKFIHFAEGRPFPTAQDTYLLGVCTGTFAASAISVSRTISDVVAAGVEATRAAFKTALRSFTQRGIITTAGNKSWSAVVSRENPLEDLLEAFTAGNALSKPYISATSPTNATISGSPEALEAFITGNGLQAHRLAIQSPFHAPHMFDGADVDHVLEGFPEADFVDSKPVIPLLSGATGVDVSAPDFEGLLREAVSSVLLQVVRWEDMLASLSTKLSSRGLAKVVLSPFYCNATSLLSSYLANDTGIEVAVQNIVTAPPKIKKPTGRFDRSKIAIIGYSGRFPDAADTDELWELLQAGRDVHRDIPATRFDWETYHDATGKKRNTNKVRHGCFIKEPGLFDTRFFNMSPREADSTDPAHRLAITATYEAMEMAGMVPNRTPSTQQDRVGVFMGICSDDWREVNASQNVDTYHIPGGVRAFLPGRISYFFRFSGPSLSIDTACSSSFAAIQSAVGYLLRGECDTAVAGGTNILTNPDIFTGLDRGHFLAQTGNCNTFDDAASGYCRAEAVGSVILKRMEDAVADEDPIFGVIVGANTNHCGQTDSITRPHEGDQVSVFNRVLRYQNVDPNDIGYVEMHGTGTQAGDATEMRSVMSVFLPDRRRTEQQPLYLGSAKANVGHSESASGVVSMIKVLLMMKNNMIPPHVGIKGVINRNYPKDMAERNIRIAFEPTAWPRLADGKTRKVFLNNFSAAGGNTAILIEDAPPLPSTSSGDVVDQRGSHLVSVTAKTAKALENNIRTMVAFLEENPDTSLASLAYTTTARRMHHNFRVACCGDSVASVVRELNLRLSSGGFKSIPAPAKLPNVVFVFTGQGTLYTSLGRELFDTLPSFHRDMVQFNRLAVQQGFPEFLSLVDGSSSSLEGVDTCTSHLVLVCVQMALTRLWKAWNVKPSMVVGHSLGEYAALYAAGVISASDAIFLVGSRASLLARSCTPGTHAMLAVKSAVEVVRPLLDGSGCEVTCINQPAGTVVGGQKDKMESLVAKLRANGLETVLLDIPFSFHTSQVEPILEAFTEAARGVRYGKPQVPILSPLLGRVVGTEECLDGDYLVRACRGVVNFQGVLEEAKASSVVGDSTIWLELGSHPACCGMIKSTLGAGSTALPSLRKSVSPWKSLVGALESLYVRGLVIDWNDFHRGFEGSHQVVQLPRYGWDLKNHWIQYKNDWLLTKGEGVAPVSSQQQKAMVAAAAAAAAPEPVYRYVSPSVQRVLEEKHGATQSTILGESDIHDPRLMPVLQGHIVNGVALCPSTLYGDVALTVAKELVEGNPSASFTGFDVADVNIDRPLVSLPSKTSQIFRVSATADWAAQVVSVSIYSVEDGIKTANHAAINVYLTADKASFLEEWKRVAYLINGRIASLERGVVSGNSHKLRRSMAYKLFGNIVKYSPEYQGMGEVILDSDELEATAKVTLQVGDQGFVVNPHWMDSMGHLAGFIMNGNENVPVDQVFINHGWRHLRFGEMPEVGKVYTTYNKMQLVEGKLYAGDTYILDGDRIVAVFDQVAFQGVPRRLLDMTLGKAGGKEAAPVSRAPVASKPAAAAAAAPAPAAAPKPKAVAPKAAAPSTESRDFNRVLAIIAEEIGVGLSELQPESEFADFGLDSLLSLTVTARINEEVGIDIPWTLFAAYPTVKDMKSLLDPESGVAVKGQDVPQAASSSASSSMTDDDSETIASEGEDYRTVIRQTIADETGTPAQDLSPATCLADLGVDSLLGLTIADTLSGALGAEVSSTLLMELETLADIETTLAKMMGLSLGTADLAPATETVPAVQDIVIVDDVVSSPPHATSIVLHSAKTNKESAPTLFMLPDGSGSAASYATLAKINQGLNVVGVNCPWRTTPEDMASVTFPQLIAKFVAEIQRRQPHGPYLLGGWSAGGIFALEAARHLMASGETVQKLVLIDSPNPIGLENPPERMYEFFSESGVLGGMTGGKAVPEWLRRHFAATVSLLDTYEPKPLAGAPKTLHVYARDGICKDPEAPKMETRPDDPREMLWLLNNRTDFSADGWASLLGRENISVEVVDHVNHFSMMNEGEHMEAMRSHVRDLLSL</sequence>
<dbReference type="FunFam" id="1.10.1200.10:FF:000011">
    <property type="entry name" value="Sterigmatocystin biosynthesis polyketide synthase"/>
    <property type="match status" value="1"/>
</dbReference>
<dbReference type="Pfam" id="PF02801">
    <property type="entry name" value="Ketoacyl-synt_C"/>
    <property type="match status" value="1"/>
</dbReference>
<dbReference type="Pfam" id="PF00550">
    <property type="entry name" value="PP-binding"/>
    <property type="match status" value="2"/>
</dbReference>
<evidence type="ECO:0000256" key="4">
    <source>
        <dbReference type="PROSITE-ProRule" id="PRU01363"/>
    </source>
</evidence>
<dbReference type="Proteomes" id="UP000562929">
    <property type="component" value="Unassembled WGS sequence"/>
</dbReference>
<dbReference type="SUPFAM" id="SSF52151">
    <property type="entry name" value="FabD/lysophospholipase-like"/>
    <property type="match status" value="1"/>
</dbReference>
<dbReference type="Pfam" id="PF00698">
    <property type="entry name" value="Acyl_transf_1"/>
    <property type="match status" value="1"/>
</dbReference>
<dbReference type="InterPro" id="IPR042104">
    <property type="entry name" value="PKS_dehydratase_sf"/>
</dbReference>
<evidence type="ECO:0000256" key="2">
    <source>
        <dbReference type="ARBA" id="ARBA00022553"/>
    </source>
</evidence>
<dbReference type="InterPro" id="IPR032088">
    <property type="entry name" value="SAT"/>
</dbReference>
<dbReference type="GO" id="GO:0006633">
    <property type="term" value="P:fatty acid biosynthetic process"/>
    <property type="evidence" value="ECO:0007669"/>
    <property type="project" value="InterPro"/>
</dbReference>
<dbReference type="SUPFAM" id="SSF47336">
    <property type="entry name" value="ACP-like"/>
    <property type="match status" value="2"/>
</dbReference>
<keyword evidence="10" id="KW-1185">Reference proteome</keyword>
<keyword evidence="3" id="KW-0808">Transferase</keyword>
<evidence type="ECO:0000313" key="9">
    <source>
        <dbReference type="EMBL" id="KAF4583273.1"/>
    </source>
</evidence>
<dbReference type="InterPro" id="IPR050091">
    <property type="entry name" value="PKS_NRPS_Biosynth_Enz"/>
</dbReference>
<dbReference type="Gene3D" id="3.30.70.3290">
    <property type="match status" value="1"/>
</dbReference>
<dbReference type="InterPro" id="IPR014031">
    <property type="entry name" value="Ketoacyl_synth_C"/>
</dbReference>
<evidence type="ECO:0000256" key="5">
    <source>
        <dbReference type="SAM" id="MobiDB-lite"/>
    </source>
</evidence>
<dbReference type="SUPFAM" id="SSF53474">
    <property type="entry name" value="alpha/beta-Hydrolases"/>
    <property type="match status" value="1"/>
</dbReference>
<dbReference type="InterPro" id="IPR030918">
    <property type="entry name" value="PT_fungal_PKS"/>
</dbReference>
<dbReference type="PROSITE" id="PS52019">
    <property type="entry name" value="PKS_MFAS_DH"/>
    <property type="match status" value="1"/>
</dbReference>
<dbReference type="SUPFAM" id="SSF53901">
    <property type="entry name" value="Thiolase-like"/>
    <property type="match status" value="1"/>
</dbReference>
<dbReference type="Gene3D" id="3.30.70.250">
    <property type="entry name" value="Malonyl-CoA ACP transacylase, ACP-binding"/>
    <property type="match status" value="1"/>
</dbReference>
<dbReference type="InterPro" id="IPR018201">
    <property type="entry name" value="Ketoacyl_synth_AS"/>
</dbReference>
<dbReference type="OrthoDB" id="329835at2759"/>
<dbReference type="InterPro" id="IPR014043">
    <property type="entry name" value="Acyl_transferase_dom"/>
</dbReference>
<name>A0A8H4Q3A0_9HYPO</name>
<comment type="caution">
    <text evidence="9">The sequence shown here is derived from an EMBL/GenBank/DDBJ whole genome shotgun (WGS) entry which is preliminary data.</text>
</comment>
<feature type="domain" description="Carrier" evidence="6">
    <location>
        <begin position="1660"/>
        <end position="1734"/>
    </location>
</feature>
<feature type="active site" description="Proton acceptor; for dehydratase activity" evidence="4">
    <location>
        <position position="1335"/>
    </location>
</feature>
<accession>A0A8H4Q3A0</accession>
<dbReference type="SMART" id="SM00825">
    <property type="entry name" value="PKS_KS"/>
    <property type="match status" value="1"/>
</dbReference>
<dbReference type="PROSITE" id="PS50075">
    <property type="entry name" value="CARRIER"/>
    <property type="match status" value="2"/>
</dbReference>
<dbReference type="GO" id="GO:0004312">
    <property type="term" value="F:fatty acid synthase activity"/>
    <property type="evidence" value="ECO:0007669"/>
    <property type="project" value="TreeGrafter"/>
</dbReference>
<protein>
    <submittedName>
        <fullName evidence="9">Beta-ketoacyl synthase</fullName>
    </submittedName>
</protein>
<dbReference type="InterPro" id="IPR014030">
    <property type="entry name" value="Ketoacyl_synth_N"/>
</dbReference>
<dbReference type="InterPro" id="IPR029058">
    <property type="entry name" value="AB_hydrolase_fold"/>
</dbReference>
<evidence type="ECO:0000256" key="1">
    <source>
        <dbReference type="ARBA" id="ARBA00022450"/>
    </source>
</evidence>
<dbReference type="PANTHER" id="PTHR43775:SF45">
    <property type="entry name" value="CONIDIAL PIGMENT POLYKETIDE SYNTHASE ALB1"/>
    <property type="match status" value="1"/>
</dbReference>
<dbReference type="SMART" id="SM00823">
    <property type="entry name" value="PKS_PP"/>
    <property type="match status" value="2"/>
</dbReference>
<dbReference type="PANTHER" id="PTHR43775">
    <property type="entry name" value="FATTY ACID SYNTHASE"/>
    <property type="match status" value="1"/>
</dbReference>
<feature type="domain" description="Carrier" evidence="6">
    <location>
        <begin position="1765"/>
        <end position="1842"/>
    </location>
</feature>
<dbReference type="Gene3D" id="3.40.366.10">
    <property type="entry name" value="Malonyl-Coenzyme A Acyl Carrier Protein, domain 2"/>
    <property type="match status" value="3"/>
</dbReference>
<dbReference type="InterPro" id="IPR020841">
    <property type="entry name" value="PKS_Beta-ketoAc_synthase_dom"/>
</dbReference>
<dbReference type="Pfam" id="PF00109">
    <property type="entry name" value="ketoacyl-synt"/>
    <property type="match status" value="1"/>
</dbReference>
<dbReference type="InterPro" id="IPR016039">
    <property type="entry name" value="Thiolase-like"/>
</dbReference>
<dbReference type="NCBIfam" id="TIGR04532">
    <property type="entry name" value="PT_fungal_PKS"/>
    <property type="match status" value="1"/>
</dbReference>
<evidence type="ECO:0000256" key="3">
    <source>
        <dbReference type="ARBA" id="ARBA00022679"/>
    </source>
</evidence>
<dbReference type="Pfam" id="PF16073">
    <property type="entry name" value="SAT"/>
    <property type="match status" value="1"/>
</dbReference>
<dbReference type="InterPro" id="IPR016036">
    <property type="entry name" value="Malonyl_transacylase_ACP-bd"/>
</dbReference>
<feature type="region of interest" description="C-terminal hotdog fold" evidence="4">
    <location>
        <begin position="1463"/>
        <end position="1607"/>
    </location>
</feature>
<keyword evidence="1" id="KW-0596">Phosphopantetheine</keyword>
<dbReference type="InterPro" id="IPR020806">
    <property type="entry name" value="PKS_PP-bd"/>
</dbReference>
<feature type="region of interest" description="Disordered" evidence="5">
    <location>
        <begin position="1735"/>
        <end position="1767"/>
    </location>
</feature>
<dbReference type="EMBL" id="JAACLJ010000007">
    <property type="protein sequence ID" value="KAF4583273.1"/>
    <property type="molecule type" value="Genomic_DNA"/>
</dbReference>
<dbReference type="Gene3D" id="3.40.50.1820">
    <property type="entry name" value="alpha/beta hydrolase"/>
    <property type="match status" value="1"/>
</dbReference>
<feature type="region of interest" description="N-terminal hotdog fold" evidence="4">
    <location>
        <begin position="1303"/>
        <end position="1434"/>
    </location>
</feature>
<dbReference type="InterPro" id="IPR001227">
    <property type="entry name" value="Ac_transferase_dom_sf"/>
</dbReference>
<dbReference type="Gene3D" id="3.10.129.110">
    <property type="entry name" value="Polyketide synthase dehydratase"/>
    <property type="match status" value="1"/>
</dbReference>
<dbReference type="FunFam" id="3.10.129.110:FF:000001">
    <property type="entry name" value="Sterigmatocystin biosynthesis polyketide synthase"/>
    <property type="match status" value="1"/>
</dbReference>
<feature type="domain" description="PKS/mFAS DH" evidence="8">
    <location>
        <begin position="1303"/>
        <end position="1607"/>
    </location>
</feature>
<dbReference type="SUPFAM" id="SSF55048">
    <property type="entry name" value="Probable ACP-binding domain of malonyl-CoA ACP transacylase"/>
    <property type="match status" value="1"/>
</dbReference>
<gene>
    <name evidence="9" type="ORF">GQ602_006417</name>
</gene>
<dbReference type="GO" id="GO:0044550">
    <property type="term" value="P:secondary metabolite biosynthetic process"/>
    <property type="evidence" value="ECO:0007669"/>
    <property type="project" value="TreeGrafter"/>
</dbReference>
<evidence type="ECO:0000259" key="6">
    <source>
        <dbReference type="PROSITE" id="PS50075"/>
    </source>
</evidence>
<dbReference type="Pfam" id="PF22621">
    <property type="entry name" value="CurL-like_PKS_C"/>
    <property type="match status" value="1"/>
</dbReference>
<dbReference type="InterPro" id="IPR009081">
    <property type="entry name" value="PP-bd_ACP"/>
</dbReference>
<dbReference type="InterPro" id="IPR049900">
    <property type="entry name" value="PKS_mFAS_DH"/>
</dbReference>